<dbReference type="SUPFAM" id="SSF56574">
    <property type="entry name" value="Serpins"/>
    <property type="match status" value="1"/>
</dbReference>
<gene>
    <name evidence="4" type="ORF">niasHT_036884</name>
</gene>
<comment type="similarity">
    <text evidence="1 2">Belongs to the serpin family.</text>
</comment>
<dbReference type="EMBL" id="JBICBT010001205">
    <property type="protein sequence ID" value="KAL3078536.1"/>
    <property type="molecule type" value="Genomic_DNA"/>
</dbReference>
<sequence>MNSSVSSLAFHSGISGVQADFALKILRALMWRKDSANLLSFVISPSCLSIVLSMVHGGALGETEQEIRKLLGDDVIAAQFHFYAHQLLQKLIDHKQNYALELANKIFVKKEFGVQNEFRLFVDTHFGQNHVELVDFSGHHGKNINKLMDFLTRRKVQNCVRSETIGKFTNMLLVSAISFKGKWPFDFYSTCIHPMRFHISETLQKDIGMLHSIGTFKYLDNFDFQLLGIPFFDAELFLFILLPRQQFNLANLLAKLTGQMLLKIVAQCTEKEIYVNIPKFKLESEHYLKEALKSLGIVHAFGGRAQFGKITKHTLSNISISQIVQKAIFEIDEEGKEHVNASNCRSTNFVFKFIADHPFAFFVANGTCENIMMAGIFVGY</sequence>
<evidence type="ECO:0000259" key="3">
    <source>
        <dbReference type="SMART" id="SM00093"/>
    </source>
</evidence>
<dbReference type="SMART" id="SM00093">
    <property type="entry name" value="SERPIN"/>
    <property type="match status" value="1"/>
</dbReference>
<dbReference type="InterPro" id="IPR036186">
    <property type="entry name" value="Serpin_sf"/>
</dbReference>
<accession>A0ABD2IM27</accession>
<keyword evidence="5" id="KW-1185">Reference proteome</keyword>
<dbReference type="InterPro" id="IPR042185">
    <property type="entry name" value="Serpin_sf_2"/>
</dbReference>
<dbReference type="Proteomes" id="UP001620626">
    <property type="component" value="Unassembled WGS sequence"/>
</dbReference>
<evidence type="ECO:0000313" key="5">
    <source>
        <dbReference type="Proteomes" id="UP001620626"/>
    </source>
</evidence>
<dbReference type="Gene3D" id="3.30.497.10">
    <property type="entry name" value="Antithrombin, subunit I, domain 2"/>
    <property type="match status" value="1"/>
</dbReference>
<dbReference type="AlphaFoldDB" id="A0ABD2IM27"/>
<dbReference type="InterPro" id="IPR000215">
    <property type="entry name" value="Serpin_fam"/>
</dbReference>
<dbReference type="PANTHER" id="PTHR11461">
    <property type="entry name" value="SERINE PROTEASE INHIBITOR, SERPIN"/>
    <property type="match status" value="1"/>
</dbReference>
<dbReference type="InterPro" id="IPR023796">
    <property type="entry name" value="Serpin_dom"/>
</dbReference>
<evidence type="ECO:0000256" key="2">
    <source>
        <dbReference type="RuleBase" id="RU000411"/>
    </source>
</evidence>
<reference evidence="4 5" key="1">
    <citation type="submission" date="2024-10" db="EMBL/GenBank/DDBJ databases">
        <authorList>
            <person name="Kim D."/>
        </authorList>
    </citation>
    <scope>NUCLEOTIDE SEQUENCE [LARGE SCALE GENOMIC DNA]</scope>
    <source>
        <strain evidence="4">BH-2024</strain>
    </source>
</reference>
<proteinExistence type="inferred from homology"/>
<feature type="domain" description="Serpin" evidence="3">
    <location>
        <begin position="23"/>
        <end position="380"/>
    </location>
</feature>
<organism evidence="4 5">
    <name type="scientific">Heterodera trifolii</name>
    <dbReference type="NCBI Taxonomy" id="157864"/>
    <lineage>
        <taxon>Eukaryota</taxon>
        <taxon>Metazoa</taxon>
        <taxon>Ecdysozoa</taxon>
        <taxon>Nematoda</taxon>
        <taxon>Chromadorea</taxon>
        <taxon>Rhabditida</taxon>
        <taxon>Tylenchina</taxon>
        <taxon>Tylenchomorpha</taxon>
        <taxon>Tylenchoidea</taxon>
        <taxon>Heteroderidae</taxon>
        <taxon>Heteroderinae</taxon>
        <taxon>Heterodera</taxon>
    </lineage>
</organism>
<dbReference type="PANTHER" id="PTHR11461:SF211">
    <property type="entry name" value="GH10112P-RELATED"/>
    <property type="match status" value="1"/>
</dbReference>
<comment type="caution">
    <text evidence="4">The sequence shown here is derived from an EMBL/GenBank/DDBJ whole genome shotgun (WGS) entry which is preliminary data.</text>
</comment>
<evidence type="ECO:0000256" key="1">
    <source>
        <dbReference type="ARBA" id="ARBA00009500"/>
    </source>
</evidence>
<dbReference type="Gene3D" id="2.30.39.10">
    <property type="entry name" value="Alpha-1-antitrypsin, domain 1"/>
    <property type="match status" value="1"/>
</dbReference>
<protein>
    <recommendedName>
        <fullName evidence="3">Serpin domain-containing protein</fullName>
    </recommendedName>
</protein>
<evidence type="ECO:0000313" key="4">
    <source>
        <dbReference type="EMBL" id="KAL3078536.1"/>
    </source>
</evidence>
<name>A0ABD2IM27_9BILA</name>
<dbReference type="CDD" id="cd00172">
    <property type="entry name" value="serpin"/>
    <property type="match status" value="1"/>
</dbReference>
<dbReference type="Pfam" id="PF00079">
    <property type="entry name" value="Serpin"/>
    <property type="match status" value="1"/>
</dbReference>
<dbReference type="InterPro" id="IPR042178">
    <property type="entry name" value="Serpin_sf_1"/>
</dbReference>